<proteinExistence type="inferred from homology"/>
<evidence type="ECO:0000313" key="7">
    <source>
        <dbReference type="EMBL" id="HEF66133.1"/>
    </source>
</evidence>
<dbReference type="NCBIfam" id="TIGR02937">
    <property type="entry name" value="sigma70-ECF"/>
    <property type="match status" value="1"/>
</dbReference>
<dbReference type="SUPFAM" id="SSF88946">
    <property type="entry name" value="Sigma2 domain of RNA polymerase sigma factors"/>
    <property type="match status" value="1"/>
</dbReference>
<evidence type="ECO:0000259" key="6">
    <source>
        <dbReference type="Pfam" id="PF08281"/>
    </source>
</evidence>
<organism evidence="7">
    <name type="scientific">Thermomicrobium roseum</name>
    <dbReference type="NCBI Taxonomy" id="500"/>
    <lineage>
        <taxon>Bacteria</taxon>
        <taxon>Pseudomonadati</taxon>
        <taxon>Thermomicrobiota</taxon>
        <taxon>Thermomicrobia</taxon>
        <taxon>Thermomicrobiales</taxon>
        <taxon>Thermomicrobiaceae</taxon>
        <taxon>Thermomicrobium</taxon>
    </lineage>
</organism>
<dbReference type="InterPro" id="IPR013325">
    <property type="entry name" value="RNA_pol_sigma_r2"/>
</dbReference>
<dbReference type="InterPro" id="IPR036388">
    <property type="entry name" value="WH-like_DNA-bd_sf"/>
</dbReference>
<dbReference type="Pfam" id="PF04542">
    <property type="entry name" value="Sigma70_r2"/>
    <property type="match status" value="1"/>
</dbReference>
<dbReference type="InterPro" id="IPR013324">
    <property type="entry name" value="RNA_pol_sigma_r3/r4-like"/>
</dbReference>
<dbReference type="Gene3D" id="1.10.10.10">
    <property type="entry name" value="Winged helix-like DNA-binding domain superfamily/Winged helix DNA-binding domain"/>
    <property type="match status" value="1"/>
</dbReference>
<dbReference type="InterPro" id="IPR007627">
    <property type="entry name" value="RNA_pol_sigma70_r2"/>
</dbReference>
<protein>
    <submittedName>
        <fullName evidence="7">Sigma-70 family RNA polymerase sigma factor</fullName>
    </submittedName>
</protein>
<keyword evidence="4" id="KW-0804">Transcription</keyword>
<keyword evidence="3" id="KW-0731">Sigma factor</keyword>
<dbReference type="InterPro" id="IPR014284">
    <property type="entry name" value="RNA_pol_sigma-70_dom"/>
</dbReference>
<dbReference type="GO" id="GO:0003677">
    <property type="term" value="F:DNA binding"/>
    <property type="evidence" value="ECO:0007669"/>
    <property type="project" value="InterPro"/>
</dbReference>
<gene>
    <name evidence="7" type="ORF">ENP47_11155</name>
</gene>
<dbReference type="PANTHER" id="PTHR43133:SF62">
    <property type="entry name" value="RNA POLYMERASE SIGMA FACTOR SIGZ"/>
    <property type="match status" value="1"/>
</dbReference>
<dbReference type="GO" id="GO:0016987">
    <property type="term" value="F:sigma factor activity"/>
    <property type="evidence" value="ECO:0007669"/>
    <property type="project" value="UniProtKB-KW"/>
</dbReference>
<comment type="caution">
    <text evidence="7">The sequence shown here is derived from an EMBL/GenBank/DDBJ whole genome shotgun (WGS) entry which is preliminary data.</text>
</comment>
<dbReference type="InterPro" id="IPR039425">
    <property type="entry name" value="RNA_pol_sigma-70-like"/>
</dbReference>
<dbReference type="CDD" id="cd06171">
    <property type="entry name" value="Sigma70_r4"/>
    <property type="match status" value="1"/>
</dbReference>
<dbReference type="EMBL" id="DSJL01000011">
    <property type="protein sequence ID" value="HEF66133.1"/>
    <property type="molecule type" value="Genomic_DNA"/>
</dbReference>
<dbReference type="Pfam" id="PF08281">
    <property type="entry name" value="Sigma70_r4_2"/>
    <property type="match status" value="1"/>
</dbReference>
<dbReference type="GO" id="GO:0006352">
    <property type="term" value="P:DNA-templated transcription initiation"/>
    <property type="evidence" value="ECO:0007669"/>
    <property type="project" value="InterPro"/>
</dbReference>
<sequence>MHLSQTYRRILQCSGFAQRASGSAEQERLSDDTLVQRVAGGDARALEQLYDRYARPVFSLALRMLGDPAEAEELLQETFLRLWQQAARYDARRGSFGSWLMSIAHNLAVDALRSRSRRPQRADFVELGHLPLTETDEATIAHEAAEVSELRDRVRQAMAQLPEPQRQAIELAYFAGLTHSEIAAVLGEPIGTIKTRLRLGMQKLHLLLRDHAPELPSHG</sequence>
<name>A0A7C1X737_THERO</name>
<evidence type="ECO:0000259" key="5">
    <source>
        <dbReference type="Pfam" id="PF04542"/>
    </source>
</evidence>
<comment type="similarity">
    <text evidence="1">Belongs to the sigma-70 factor family. ECF subfamily.</text>
</comment>
<evidence type="ECO:0000256" key="3">
    <source>
        <dbReference type="ARBA" id="ARBA00023082"/>
    </source>
</evidence>
<evidence type="ECO:0000256" key="2">
    <source>
        <dbReference type="ARBA" id="ARBA00023015"/>
    </source>
</evidence>
<keyword evidence="2" id="KW-0805">Transcription regulation</keyword>
<reference evidence="7" key="1">
    <citation type="journal article" date="2020" name="mSystems">
        <title>Genome- and Community-Level Interaction Insights into Carbon Utilization and Element Cycling Functions of Hydrothermarchaeota in Hydrothermal Sediment.</title>
        <authorList>
            <person name="Zhou Z."/>
            <person name="Liu Y."/>
            <person name="Xu W."/>
            <person name="Pan J."/>
            <person name="Luo Z.H."/>
            <person name="Li M."/>
        </authorList>
    </citation>
    <scope>NUCLEOTIDE SEQUENCE [LARGE SCALE GENOMIC DNA]</scope>
    <source>
        <strain evidence="7">SpSt-222</strain>
    </source>
</reference>
<dbReference type="Gene3D" id="1.10.1740.10">
    <property type="match status" value="1"/>
</dbReference>
<dbReference type="PANTHER" id="PTHR43133">
    <property type="entry name" value="RNA POLYMERASE ECF-TYPE SIGMA FACTO"/>
    <property type="match status" value="1"/>
</dbReference>
<accession>A0A7C1X737</accession>
<evidence type="ECO:0000256" key="4">
    <source>
        <dbReference type="ARBA" id="ARBA00023163"/>
    </source>
</evidence>
<feature type="domain" description="RNA polymerase sigma factor 70 region 4 type 2" evidence="6">
    <location>
        <begin position="152"/>
        <end position="204"/>
    </location>
</feature>
<dbReference type="AlphaFoldDB" id="A0A7C1X737"/>
<dbReference type="InterPro" id="IPR013249">
    <property type="entry name" value="RNA_pol_sigma70_r4_t2"/>
</dbReference>
<evidence type="ECO:0000256" key="1">
    <source>
        <dbReference type="ARBA" id="ARBA00010641"/>
    </source>
</evidence>
<feature type="domain" description="RNA polymerase sigma-70 region 2" evidence="5">
    <location>
        <begin position="49"/>
        <end position="118"/>
    </location>
</feature>
<dbReference type="SUPFAM" id="SSF88659">
    <property type="entry name" value="Sigma3 and sigma4 domains of RNA polymerase sigma factors"/>
    <property type="match status" value="1"/>
</dbReference>